<dbReference type="Proteomes" id="UP000503287">
    <property type="component" value="Chromosome"/>
</dbReference>
<protein>
    <submittedName>
        <fullName evidence="3">Type II toxin-antitoxin system RelB/DinJ family antitoxin</fullName>
    </submittedName>
</protein>
<gene>
    <name evidence="3" type="ORF">GTH24_18105</name>
</gene>
<dbReference type="EMBL" id="CP047344">
    <property type="protein sequence ID" value="QIF95691.1"/>
    <property type="molecule type" value="Genomic_DNA"/>
</dbReference>
<evidence type="ECO:0000313" key="3">
    <source>
        <dbReference type="EMBL" id="QIF95691.1"/>
    </source>
</evidence>
<dbReference type="Pfam" id="PF04221">
    <property type="entry name" value="RelB"/>
    <property type="match status" value="1"/>
</dbReference>
<name>A0A6G6SPH4_PROVU</name>
<dbReference type="Gene3D" id="1.10.1220.10">
    <property type="entry name" value="Met repressor-like"/>
    <property type="match status" value="1"/>
</dbReference>
<dbReference type="AlphaFoldDB" id="A0A6G6SPH4"/>
<sequence>MTTIQVRVDDELKKEAYQVFEKMNLSPSDAIRLFLRYVSENEKLPFSEVSVVVGELDEDEDILAVVRERLKKPSKRIRVNIDNL</sequence>
<dbReference type="GO" id="GO:0043565">
    <property type="term" value="F:sequence-specific DNA binding"/>
    <property type="evidence" value="ECO:0007669"/>
    <property type="project" value="UniProtKB-ARBA"/>
</dbReference>
<dbReference type="GO" id="GO:0006351">
    <property type="term" value="P:DNA-templated transcription"/>
    <property type="evidence" value="ECO:0007669"/>
    <property type="project" value="TreeGrafter"/>
</dbReference>
<evidence type="ECO:0000313" key="4">
    <source>
        <dbReference type="Proteomes" id="UP000503287"/>
    </source>
</evidence>
<dbReference type="NCBIfam" id="TIGR02384">
    <property type="entry name" value="RelB_DinJ"/>
    <property type="match status" value="1"/>
</dbReference>
<dbReference type="PANTHER" id="PTHR38781:SF1">
    <property type="entry name" value="ANTITOXIN DINJ-RELATED"/>
    <property type="match status" value="1"/>
</dbReference>
<dbReference type="RefSeq" id="WP_072070934.1">
    <property type="nucleotide sequence ID" value="NZ_CP047344.1"/>
</dbReference>
<dbReference type="PANTHER" id="PTHR38781">
    <property type="entry name" value="ANTITOXIN DINJ-RELATED"/>
    <property type="match status" value="1"/>
</dbReference>
<dbReference type="InterPro" id="IPR007337">
    <property type="entry name" value="RelB/DinJ"/>
</dbReference>
<dbReference type="NCBIfam" id="NF008412">
    <property type="entry name" value="PRK11235.1"/>
    <property type="match status" value="1"/>
</dbReference>
<comment type="similarity">
    <text evidence="1">Belongs to the RelB/DinJ antitoxin family.</text>
</comment>
<dbReference type="GO" id="GO:0006355">
    <property type="term" value="P:regulation of DNA-templated transcription"/>
    <property type="evidence" value="ECO:0007669"/>
    <property type="project" value="InterPro"/>
</dbReference>
<organism evidence="3 4">
    <name type="scientific">Proteus vulgaris</name>
    <dbReference type="NCBI Taxonomy" id="585"/>
    <lineage>
        <taxon>Bacteria</taxon>
        <taxon>Pseudomonadati</taxon>
        <taxon>Pseudomonadota</taxon>
        <taxon>Gammaproteobacteria</taxon>
        <taxon>Enterobacterales</taxon>
        <taxon>Morganellaceae</taxon>
        <taxon>Proteus</taxon>
    </lineage>
</organism>
<dbReference type="InterPro" id="IPR013321">
    <property type="entry name" value="Arc_rbn_hlx_hlx"/>
</dbReference>
<accession>A0A6G6SPH4</accession>
<reference evidence="3 4" key="1">
    <citation type="submission" date="2020-01" db="EMBL/GenBank/DDBJ databases">
        <title>The genomic epidemiology of tigecycline resistance gene tet(X) variants in a swine farm in China.</title>
        <authorList>
            <person name="Peng K."/>
            <person name="Li R."/>
        </authorList>
    </citation>
    <scope>NUCLEOTIDE SEQUENCE [LARGE SCALE GENOMIC DNA]</scope>
    <source>
        <strain evidence="3 4">ZN3</strain>
    </source>
</reference>
<evidence type="ECO:0000256" key="1">
    <source>
        <dbReference type="ARBA" id="ARBA00010562"/>
    </source>
</evidence>
<proteinExistence type="inferred from homology"/>
<keyword evidence="2" id="KW-1277">Toxin-antitoxin system</keyword>
<keyword evidence="4" id="KW-1185">Reference proteome</keyword>
<evidence type="ECO:0000256" key="2">
    <source>
        <dbReference type="ARBA" id="ARBA00022649"/>
    </source>
</evidence>